<dbReference type="AlphaFoldDB" id="A0A841DR89"/>
<dbReference type="GO" id="GO:0004497">
    <property type="term" value="F:monooxygenase activity"/>
    <property type="evidence" value="ECO:0007669"/>
    <property type="project" value="UniProtKB-KW"/>
</dbReference>
<dbReference type="PANTHER" id="PTHR47178">
    <property type="entry name" value="MONOOXYGENASE, FAD-BINDING"/>
    <property type="match status" value="1"/>
</dbReference>
<keyword evidence="1" id="KW-0285">Flavoprotein</keyword>
<evidence type="ECO:0000313" key="7">
    <source>
        <dbReference type="Proteomes" id="UP000558997"/>
    </source>
</evidence>
<evidence type="ECO:0000313" key="6">
    <source>
        <dbReference type="EMBL" id="MBB5979435.1"/>
    </source>
</evidence>
<dbReference type="SUPFAM" id="SSF51905">
    <property type="entry name" value="FAD/NAD(P)-binding domain"/>
    <property type="match status" value="1"/>
</dbReference>
<comment type="caution">
    <text evidence="6">The sequence shown here is derived from an EMBL/GenBank/DDBJ whole genome shotgun (WGS) entry which is preliminary data.</text>
</comment>
<organism evidence="6 7">
    <name type="scientific">Kribbella solani</name>
    <dbReference type="NCBI Taxonomy" id="236067"/>
    <lineage>
        <taxon>Bacteria</taxon>
        <taxon>Bacillati</taxon>
        <taxon>Actinomycetota</taxon>
        <taxon>Actinomycetes</taxon>
        <taxon>Propionibacteriales</taxon>
        <taxon>Kribbellaceae</taxon>
        <taxon>Kribbella</taxon>
    </lineage>
</organism>
<dbReference type="Proteomes" id="UP000558997">
    <property type="component" value="Unassembled WGS sequence"/>
</dbReference>
<keyword evidence="7" id="KW-1185">Reference proteome</keyword>
<keyword evidence="3" id="KW-0560">Oxidoreductase</keyword>
<feature type="domain" description="FAD-binding" evidence="5">
    <location>
        <begin position="3"/>
        <end position="167"/>
    </location>
</feature>
<reference evidence="6 7" key="1">
    <citation type="submission" date="2020-08" db="EMBL/GenBank/DDBJ databases">
        <title>Sequencing the genomes of 1000 actinobacteria strains.</title>
        <authorList>
            <person name="Klenk H.-P."/>
        </authorList>
    </citation>
    <scope>NUCLEOTIDE SEQUENCE [LARGE SCALE GENOMIC DNA]</scope>
    <source>
        <strain evidence="6 7">DSM 17294</strain>
    </source>
</reference>
<dbReference type="PANTHER" id="PTHR47178:SF5">
    <property type="entry name" value="FAD-BINDING DOMAIN-CONTAINING PROTEIN"/>
    <property type="match status" value="1"/>
</dbReference>
<keyword evidence="2" id="KW-0274">FAD</keyword>
<dbReference type="PRINTS" id="PR00420">
    <property type="entry name" value="RNGMNOXGNASE"/>
</dbReference>
<dbReference type="EMBL" id="JACHNF010000001">
    <property type="protein sequence ID" value="MBB5979435.1"/>
    <property type="molecule type" value="Genomic_DNA"/>
</dbReference>
<dbReference type="Gene3D" id="3.50.50.60">
    <property type="entry name" value="FAD/NAD(P)-binding domain"/>
    <property type="match status" value="1"/>
</dbReference>
<feature type="domain" description="FAD-binding" evidence="5">
    <location>
        <begin position="296"/>
        <end position="341"/>
    </location>
</feature>
<evidence type="ECO:0000256" key="2">
    <source>
        <dbReference type="ARBA" id="ARBA00022827"/>
    </source>
</evidence>
<keyword evidence="4" id="KW-0503">Monooxygenase</keyword>
<evidence type="ECO:0000256" key="3">
    <source>
        <dbReference type="ARBA" id="ARBA00023002"/>
    </source>
</evidence>
<dbReference type="GO" id="GO:0071949">
    <property type="term" value="F:FAD binding"/>
    <property type="evidence" value="ECO:0007669"/>
    <property type="project" value="InterPro"/>
</dbReference>
<dbReference type="InterPro" id="IPR002938">
    <property type="entry name" value="FAD-bd"/>
</dbReference>
<accession>A0A841DR89</accession>
<gene>
    <name evidence="6" type="ORF">HDA44_002776</name>
</gene>
<sequence length="374" mass="39650">MAMKVAIIGAGIGGLTLAHGLLKAGVDVRLFERDPSPRHRNQGYRIHISPVGEEALAATLPDAVRRRVIATATRPGDLVAGFDSQLNKQFEQVFPVAGPDAVTSVDRYAFRRALMTGLDDVIEFGKQFDSYEETSSSVEIAFADGSSTEADVLVGADGVGSRVRGQLLPELDVLDIGVRCIYGKVPLTDAVRAVAPEAFLRGFCFASDGAGTGVAFGPVMFREPPEEYGDYLMAVLTGTNSVLGASDEELFGMGPAELWAIVTRSVADWHPSIRLLIAAGEASAAFPITLRTCVTVPTWQSSRVTLLGDAVHPMTPAAGAGANTALWDAARLTQALTSAEDLAAYQHDVVANGQKIVTESLHNAERLFNVSIPV</sequence>
<evidence type="ECO:0000259" key="5">
    <source>
        <dbReference type="Pfam" id="PF01494"/>
    </source>
</evidence>
<evidence type="ECO:0000256" key="1">
    <source>
        <dbReference type="ARBA" id="ARBA00022630"/>
    </source>
</evidence>
<name>A0A841DR89_9ACTN</name>
<dbReference type="InterPro" id="IPR036188">
    <property type="entry name" value="FAD/NAD-bd_sf"/>
</dbReference>
<evidence type="ECO:0000256" key="4">
    <source>
        <dbReference type="ARBA" id="ARBA00023033"/>
    </source>
</evidence>
<protein>
    <submittedName>
        <fullName evidence="6">2-polyprenyl-6-methoxyphenol hydroxylase-like FAD-dependent oxidoreductase</fullName>
    </submittedName>
</protein>
<proteinExistence type="predicted"/>
<dbReference type="RefSeq" id="WP_184834422.1">
    <property type="nucleotide sequence ID" value="NZ_BAAAVN010000001.1"/>
</dbReference>
<dbReference type="Pfam" id="PF01494">
    <property type="entry name" value="FAD_binding_3"/>
    <property type="match status" value="2"/>
</dbReference>